<dbReference type="InterPro" id="IPR051929">
    <property type="entry name" value="VirAsm_ModProt"/>
</dbReference>
<evidence type="ECO:0000313" key="7">
    <source>
        <dbReference type="EMBL" id="CAB4874487.1"/>
    </source>
</evidence>
<dbReference type="PANTHER" id="PTHR34858">
    <property type="entry name" value="CYSO-CYSTEINE PEPTIDASE"/>
    <property type="match status" value="1"/>
</dbReference>
<dbReference type="SUPFAM" id="SSF102712">
    <property type="entry name" value="JAB1/MPN domain"/>
    <property type="match status" value="1"/>
</dbReference>
<dbReference type="Gene3D" id="3.40.140.10">
    <property type="entry name" value="Cytidine Deaminase, domain 2"/>
    <property type="match status" value="1"/>
</dbReference>
<evidence type="ECO:0000256" key="3">
    <source>
        <dbReference type="ARBA" id="ARBA00022801"/>
    </source>
</evidence>
<proteinExistence type="predicted"/>
<name>A0A6J7DUZ8_9ZZZZ</name>
<evidence type="ECO:0000256" key="2">
    <source>
        <dbReference type="ARBA" id="ARBA00022723"/>
    </source>
</evidence>
<dbReference type="InterPro" id="IPR028090">
    <property type="entry name" value="JAB_dom_prok"/>
</dbReference>
<keyword evidence="4" id="KW-0862">Zinc</keyword>
<evidence type="ECO:0000256" key="1">
    <source>
        <dbReference type="ARBA" id="ARBA00022670"/>
    </source>
</evidence>
<keyword evidence="2" id="KW-0479">Metal-binding</keyword>
<dbReference type="CDD" id="cd08070">
    <property type="entry name" value="MPN_like"/>
    <property type="match status" value="1"/>
</dbReference>
<sequence length="140" mass="15737">MKVPLALMDEILVHAREEFPNECCGMVASKDGLAVKVFPAVNAAASPLRYEIDPMEQLKIEEEIWDAGWDLGVIYHSHTRSDPVPSETDRNLAFHPDSIYMIIGIAGFDREVPLEEQKPADVRGWFIRKGVSELAEMEVV</sequence>
<keyword evidence="3" id="KW-0378">Hydrolase</keyword>
<evidence type="ECO:0000256" key="4">
    <source>
        <dbReference type="ARBA" id="ARBA00022833"/>
    </source>
</evidence>
<keyword evidence="1" id="KW-0645">Protease</keyword>
<protein>
    <submittedName>
        <fullName evidence="7">Unannotated protein</fullName>
    </submittedName>
</protein>
<gene>
    <name evidence="7" type="ORF">UFOPK3444_00931</name>
</gene>
<reference evidence="7" key="1">
    <citation type="submission" date="2020-05" db="EMBL/GenBank/DDBJ databases">
        <authorList>
            <person name="Chiriac C."/>
            <person name="Salcher M."/>
            <person name="Ghai R."/>
            <person name="Kavagutti S V."/>
        </authorList>
    </citation>
    <scope>NUCLEOTIDE SEQUENCE</scope>
</reference>
<dbReference type="Pfam" id="PF14464">
    <property type="entry name" value="Prok-JAB"/>
    <property type="match status" value="1"/>
</dbReference>
<dbReference type="EMBL" id="CAFBLU010000012">
    <property type="protein sequence ID" value="CAB4874487.1"/>
    <property type="molecule type" value="Genomic_DNA"/>
</dbReference>
<feature type="domain" description="JAB" evidence="6">
    <location>
        <begin position="6"/>
        <end position="105"/>
    </location>
</feature>
<dbReference type="PANTHER" id="PTHR34858:SF1">
    <property type="entry name" value="CYSO-CYSTEINE PEPTIDASE"/>
    <property type="match status" value="1"/>
</dbReference>
<dbReference type="GO" id="GO:0008235">
    <property type="term" value="F:metalloexopeptidase activity"/>
    <property type="evidence" value="ECO:0007669"/>
    <property type="project" value="TreeGrafter"/>
</dbReference>
<organism evidence="7">
    <name type="scientific">freshwater metagenome</name>
    <dbReference type="NCBI Taxonomy" id="449393"/>
    <lineage>
        <taxon>unclassified sequences</taxon>
        <taxon>metagenomes</taxon>
        <taxon>ecological metagenomes</taxon>
    </lineage>
</organism>
<dbReference type="GO" id="GO:0006508">
    <property type="term" value="P:proteolysis"/>
    <property type="evidence" value="ECO:0007669"/>
    <property type="project" value="UniProtKB-KW"/>
</dbReference>
<evidence type="ECO:0000259" key="6">
    <source>
        <dbReference type="Pfam" id="PF14464"/>
    </source>
</evidence>
<keyword evidence="5" id="KW-0482">Metalloprotease</keyword>
<accession>A0A6J7DUZ8</accession>
<dbReference type="AlphaFoldDB" id="A0A6J7DUZ8"/>
<evidence type="ECO:0000256" key="5">
    <source>
        <dbReference type="ARBA" id="ARBA00023049"/>
    </source>
</evidence>
<dbReference type="GO" id="GO:0008270">
    <property type="term" value="F:zinc ion binding"/>
    <property type="evidence" value="ECO:0007669"/>
    <property type="project" value="TreeGrafter"/>
</dbReference>